<keyword evidence="1" id="KW-0175">Coiled coil</keyword>
<keyword evidence="3" id="KW-1185">Reference proteome</keyword>
<dbReference type="Proteomes" id="UP000801492">
    <property type="component" value="Unassembled WGS sequence"/>
</dbReference>
<evidence type="ECO:0000313" key="2">
    <source>
        <dbReference type="EMBL" id="KAF2895079.1"/>
    </source>
</evidence>
<dbReference type="AlphaFoldDB" id="A0A8K0GD08"/>
<name>A0A8K0GD08_IGNLU</name>
<protein>
    <submittedName>
        <fullName evidence="2">Uncharacterized protein</fullName>
    </submittedName>
</protein>
<feature type="coiled-coil region" evidence="1">
    <location>
        <begin position="24"/>
        <end position="62"/>
    </location>
</feature>
<sequence length="169" mass="19560">MLNDIVQRIHDEDVRAMEERMCKIKKTQQEINKFKVAQETKREEMQRQVSIFEEEQRAAKERKRLIQKKRVSMLQGHAYNIKNKDVEIIREKSGISKVVEDFYTQLYSITILQPKSVTLENITNVGPEDIPAFTTDEINHALSQMKNGRNPSLDEISAKMLKLAGAATL</sequence>
<reference evidence="2" key="1">
    <citation type="submission" date="2019-08" db="EMBL/GenBank/DDBJ databases">
        <title>The genome of the North American firefly Photinus pyralis.</title>
        <authorList>
            <consortium name="Photinus pyralis genome working group"/>
            <person name="Fallon T.R."/>
            <person name="Sander Lower S.E."/>
            <person name="Weng J.-K."/>
        </authorList>
    </citation>
    <scope>NUCLEOTIDE SEQUENCE</scope>
    <source>
        <strain evidence="2">TRF0915ILg1</strain>
        <tissue evidence="2">Whole body</tissue>
    </source>
</reference>
<comment type="caution">
    <text evidence="2">The sequence shown here is derived from an EMBL/GenBank/DDBJ whole genome shotgun (WGS) entry which is preliminary data.</text>
</comment>
<dbReference type="OrthoDB" id="6771512at2759"/>
<gene>
    <name evidence="2" type="ORF">ILUMI_11095</name>
</gene>
<evidence type="ECO:0000256" key="1">
    <source>
        <dbReference type="SAM" id="Coils"/>
    </source>
</evidence>
<dbReference type="EMBL" id="VTPC01006262">
    <property type="protein sequence ID" value="KAF2895079.1"/>
    <property type="molecule type" value="Genomic_DNA"/>
</dbReference>
<accession>A0A8K0GD08</accession>
<organism evidence="2 3">
    <name type="scientific">Ignelater luminosus</name>
    <name type="common">Cucubano</name>
    <name type="synonym">Pyrophorus luminosus</name>
    <dbReference type="NCBI Taxonomy" id="2038154"/>
    <lineage>
        <taxon>Eukaryota</taxon>
        <taxon>Metazoa</taxon>
        <taxon>Ecdysozoa</taxon>
        <taxon>Arthropoda</taxon>
        <taxon>Hexapoda</taxon>
        <taxon>Insecta</taxon>
        <taxon>Pterygota</taxon>
        <taxon>Neoptera</taxon>
        <taxon>Endopterygota</taxon>
        <taxon>Coleoptera</taxon>
        <taxon>Polyphaga</taxon>
        <taxon>Elateriformia</taxon>
        <taxon>Elateroidea</taxon>
        <taxon>Elateridae</taxon>
        <taxon>Agrypninae</taxon>
        <taxon>Pyrophorini</taxon>
        <taxon>Ignelater</taxon>
    </lineage>
</organism>
<evidence type="ECO:0000313" key="3">
    <source>
        <dbReference type="Proteomes" id="UP000801492"/>
    </source>
</evidence>
<proteinExistence type="predicted"/>